<keyword evidence="4" id="KW-1185">Reference proteome</keyword>
<evidence type="ECO:0000313" key="4">
    <source>
        <dbReference type="Proteomes" id="UP000248214"/>
    </source>
</evidence>
<dbReference type="CDD" id="cd03443">
    <property type="entry name" value="PaaI_thioesterase"/>
    <property type="match status" value="1"/>
</dbReference>
<sequence length="141" mass="16073">MDEQKLTKRFEQALKDHKDGTPQLFLYSLMDFSFDYLEEEEIVELSAPISEVMYNPVGFIHGGIITYMADTAMGHLCAAFGERPSVSLELKTQFIKTAKTGELKAKAYFIKKGKQVQFVECMIHDEQNQLLSKVTGTFYTI</sequence>
<dbReference type="InterPro" id="IPR006683">
    <property type="entry name" value="Thioestr_dom"/>
</dbReference>
<dbReference type="EMBL" id="PDOD01000001">
    <property type="protein sequence ID" value="PYZ94098.1"/>
    <property type="molecule type" value="Genomic_DNA"/>
</dbReference>
<name>A0A323TGZ9_9BACI</name>
<dbReference type="Pfam" id="PF03061">
    <property type="entry name" value="4HBT"/>
    <property type="match status" value="1"/>
</dbReference>
<dbReference type="Gene3D" id="3.10.129.10">
    <property type="entry name" value="Hotdog Thioesterase"/>
    <property type="match status" value="1"/>
</dbReference>
<dbReference type="NCBIfam" id="TIGR00369">
    <property type="entry name" value="unchar_dom_1"/>
    <property type="match status" value="1"/>
</dbReference>
<proteinExistence type="predicted"/>
<comment type="caution">
    <text evidence="3">The sequence shown here is derived from an EMBL/GenBank/DDBJ whole genome shotgun (WGS) entry which is preliminary data.</text>
</comment>
<gene>
    <name evidence="3" type="ORF">CR194_00720</name>
</gene>
<dbReference type="InterPro" id="IPR029069">
    <property type="entry name" value="HotDog_dom_sf"/>
</dbReference>
<dbReference type="Proteomes" id="UP000248214">
    <property type="component" value="Unassembled WGS sequence"/>
</dbReference>
<feature type="domain" description="Thioesterase" evidence="2">
    <location>
        <begin position="58"/>
        <end position="130"/>
    </location>
</feature>
<dbReference type="PANTHER" id="PTHR43240">
    <property type="entry name" value="1,4-DIHYDROXY-2-NAPHTHOYL-COA THIOESTERASE 1"/>
    <property type="match status" value="1"/>
</dbReference>
<dbReference type="RefSeq" id="WP_110607733.1">
    <property type="nucleotide sequence ID" value="NZ_PDOD01000001.1"/>
</dbReference>
<reference evidence="3 4" key="1">
    <citation type="submission" date="2017-10" db="EMBL/GenBank/DDBJ databases">
        <title>Bacillus sp. nov., a halophilic bacterium isolated from a Keqin Lake.</title>
        <authorList>
            <person name="Wang H."/>
        </authorList>
    </citation>
    <scope>NUCLEOTIDE SEQUENCE [LARGE SCALE GENOMIC DNA]</scope>
    <source>
        <strain evidence="3 4">KQ-12</strain>
    </source>
</reference>
<keyword evidence="1" id="KW-0378">Hydrolase</keyword>
<accession>A0A323TGZ9</accession>
<dbReference type="AlphaFoldDB" id="A0A323TGZ9"/>
<evidence type="ECO:0000313" key="3">
    <source>
        <dbReference type="EMBL" id="PYZ94098.1"/>
    </source>
</evidence>
<evidence type="ECO:0000256" key="1">
    <source>
        <dbReference type="ARBA" id="ARBA00022801"/>
    </source>
</evidence>
<dbReference type="InterPro" id="IPR003736">
    <property type="entry name" value="PAAI_dom"/>
</dbReference>
<organism evidence="3 4">
    <name type="scientific">Salipaludibacillus keqinensis</name>
    <dbReference type="NCBI Taxonomy" id="2045207"/>
    <lineage>
        <taxon>Bacteria</taxon>
        <taxon>Bacillati</taxon>
        <taxon>Bacillota</taxon>
        <taxon>Bacilli</taxon>
        <taxon>Bacillales</taxon>
        <taxon>Bacillaceae</taxon>
    </lineage>
</organism>
<evidence type="ECO:0000259" key="2">
    <source>
        <dbReference type="Pfam" id="PF03061"/>
    </source>
</evidence>
<dbReference type="SUPFAM" id="SSF54637">
    <property type="entry name" value="Thioesterase/thiol ester dehydrase-isomerase"/>
    <property type="match status" value="1"/>
</dbReference>
<dbReference type="GO" id="GO:0016289">
    <property type="term" value="F:acyl-CoA hydrolase activity"/>
    <property type="evidence" value="ECO:0007669"/>
    <property type="project" value="UniProtKB-ARBA"/>
</dbReference>
<dbReference type="OrthoDB" id="328435at2"/>
<protein>
    <submittedName>
        <fullName evidence="3">Thioesterase</fullName>
    </submittedName>
</protein>